<accession>A0A2H0DUP6</accession>
<dbReference type="AlphaFoldDB" id="A0A2H0DUP6"/>
<gene>
    <name evidence="1" type="ORF">COW83_03650</name>
</gene>
<name>A0A2H0DUP6_9BACT</name>
<reference evidence="1 2" key="1">
    <citation type="submission" date="2017-09" db="EMBL/GenBank/DDBJ databases">
        <title>Depth-based differentiation of microbial function through sediment-hosted aquifers and enrichment of novel symbionts in the deep terrestrial subsurface.</title>
        <authorList>
            <person name="Probst A.J."/>
            <person name="Ladd B."/>
            <person name="Jarett J.K."/>
            <person name="Geller-Mcgrath D.E."/>
            <person name="Sieber C.M."/>
            <person name="Emerson J.B."/>
            <person name="Anantharaman K."/>
            <person name="Thomas B.C."/>
            <person name="Malmstrom R."/>
            <person name="Stieglmeier M."/>
            <person name="Klingl A."/>
            <person name="Woyke T."/>
            <person name="Ryan C.M."/>
            <person name="Banfield J.F."/>
        </authorList>
    </citation>
    <scope>NUCLEOTIDE SEQUENCE [LARGE SCALE GENOMIC DNA]</scope>
    <source>
        <strain evidence="1">CG22_combo_CG10-13_8_21_14_all_43_12</strain>
    </source>
</reference>
<protein>
    <submittedName>
        <fullName evidence="1">Uncharacterized protein</fullName>
    </submittedName>
</protein>
<evidence type="ECO:0000313" key="1">
    <source>
        <dbReference type="EMBL" id="PIP85568.1"/>
    </source>
</evidence>
<organism evidence="1 2">
    <name type="scientific">Candidatus Collierbacteria bacterium CG22_combo_CG10-13_8_21_14_all_43_12</name>
    <dbReference type="NCBI Taxonomy" id="1974537"/>
    <lineage>
        <taxon>Bacteria</taxon>
        <taxon>Candidatus Collieribacteriota</taxon>
    </lineage>
</organism>
<proteinExistence type="predicted"/>
<dbReference type="Proteomes" id="UP000231136">
    <property type="component" value="Unassembled WGS sequence"/>
</dbReference>
<evidence type="ECO:0000313" key="2">
    <source>
        <dbReference type="Proteomes" id="UP000231136"/>
    </source>
</evidence>
<sequence length="76" mass="8386">MVFISYITSKPAIIPNWVEITMANQENKIDFASPNGSVIANEEFSGPIVASEWTTIEGVSGVRFKTWKYEDGTQSG</sequence>
<comment type="caution">
    <text evidence="1">The sequence shown here is derived from an EMBL/GenBank/DDBJ whole genome shotgun (WGS) entry which is preliminary data.</text>
</comment>
<dbReference type="EMBL" id="PCTR01000113">
    <property type="protein sequence ID" value="PIP85568.1"/>
    <property type="molecule type" value="Genomic_DNA"/>
</dbReference>